<dbReference type="AlphaFoldDB" id="A0A248LGZ3"/>
<gene>
    <name evidence="1" type="ORF">LHGZ1_1071</name>
</gene>
<evidence type="ECO:0000313" key="1">
    <source>
        <dbReference type="EMBL" id="ASJ23902.1"/>
    </source>
</evidence>
<dbReference type="Proteomes" id="UP000197424">
    <property type="component" value="Chromosome"/>
</dbReference>
<reference evidence="2" key="1">
    <citation type="submission" date="2017-06" db="EMBL/GenBank/DDBJ databases">
        <title>Whole genome sequence of Laribacter hongkongensis LHGZ1.</title>
        <authorList>
            <person name="Chen D."/>
            <person name="Wu H."/>
            <person name="Chen J."/>
        </authorList>
    </citation>
    <scope>NUCLEOTIDE SEQUENCE [LARGE SCALE GENOMIC DNA]</scope>
    <source>
        <strain evidence="2">LHGZ1</strain>
    </source>
</reference>
<accession>A0A248LGZ3</accession>
<sequence>MKTVIKVNFPTLWSGRSCRAILNFGKFPWLVLPFHLPAWPGFCAGMHPAPRFTMTRKSMSHANKLCRGGYK</sequence>
<evidence type="ECO:0000313" key="2">
    <source>
        <dbReference type="Proteomes" id="UP000197424"/>
    </source>
</evidence>
<dbReference type="EMBL" id="CP022115">
    <property type="protein sequence ID" value="ASJ23902.1"/>
    <property type="molecule type" value="Genomic_DNA"/>
</dbReference>
<proteinExistence type="predicted"/>
<organism evidence="1 2">
    <name type="scientific">Laribacter hongkongensis</name>
    <dbReference type="NCBI Taxonomy" id="168471"/>
    <lineage>
        <taxon>Bacteria</taxon>
        <taxon>Pseudomonadati</taxon>
        <taxon>Pseudomonadota</taxon>
        <taxon>Betaproteobacteria</taxon>
        <taxon>Neisseriales</taxon>
        <taxon>Aquaspirillaceae</taxon>
        <taxon>Laribacter</taxon>
    </lineage>
</organism>
<name>A0A248LGZ3_9NEIS</name>
<protein>
    <submittedName>
        <fullName evidence="1">Uncharacterized protein</fullName>
    </submittedName>
</protein>